<accession>A0A419V8G1</accession>
<feature type="transmembrane region" description="Helical" evidence="1">
    <location>
        <begin position="87"/>
        <end position="111"/>
    </location>
</feature>
<keyword evidence="1" id="KW-1133">Transmembrane helix</keyword>
<feature type="transmembrane region" description="Helical" evidence="1">
    <location>
        <begin position="21"/>
        <end position="40"/>
    </location>
</feature>
<sequence length="234" mass="26055">MPDKKMLVGKISFDIIGRWSLWFLAIYLVIYFGTGAFMTWWGDDIMTWSFLENSRGSARIYFFIAGILSMGGLIRYYVSNGVTRRDYFFGTMGAAVILAALLTVVFGAAYGLETMAAAFTGWTQSQSGSTLNLPGQLLSSFFQFILYYAIGWFISASFFRFHWFVGLLLTFVGGGLMGVIELFWEAENSIFQFISVMASGGVSLMVSVLLSTLLFLLLAAVIRMLTKRADIKAV</sequence>
<keyword evidence="1" id="KW-0472">Membrane</keyword>
<dbReference type="EMBL" id="RAPK01000006">
    <property type="protein sequence ID" value="RKD76248.1"/>
    <property type="molecule type" value="Genomic_DNA"/>
</dbReference>
<dbReference type="Proteomes" id="UP000285120">
    <property type="component" value="Unassembled WGS sequence"/>
</dbReference>
<name>A0A419V8G1_9BACL</name>
<feature type="transmembrane region" description="Helical" evidence="1">
    <location>
        <begin position="190"/>
        <end position="222"/>
    </location>
</feature>
<feature type="transmembrane region" description="Helical" evidence="1">
    <location>
        <begin position="60"/>
        <end position="78"/>
    </location>
</feature>
<evidence type="ECO:0000313" key="3">
    <source>
        <dbReference type="Proteomes" id="UP000285120"/>
    </source>
</evidence>
<keyword evidence="3" id="KW-1185">Reference proteome</keyword>
<evidence type="ECO:0000256" key="1">
    <source>
        <dbReference type="SAM" id="Phobius"/>
    </source>
</evidence>
<keyword evidence="1" id="KW-0812">Transmembrane</keyword>
<dbReference type="RefSeq" id="WP_120191661.1">
    <property type="nucleotide sequence ID" value="NZ_RAPK01000006.1"/>
</dbReference>
<reference evidence="2 3" key="1">
    <citation type="submission" date="2018-09" db="EMBL/GenBank/DDBJ databases">
        <title>Genomic Encyclopedia of Archaeal and Bacterial Type Strains, Phase II (KMG-II): from individual species to whole genera.</title>
        <authorList>
            <person name="Goeker M."/>
        </authorList>
    </citation>
    <scope>NUCLEOTIDE SEQUENCE [LARGE SCALE GENOMIC DNA]</scope>
    <source>
        <strain evidence="2 3">DSM 17008</strain>
    </source>
</reference>
<proteinExistence type="predicted"/>
<feature type="transmembrane region" description="Helical" evidence="1">
    <location>
        <begin position="131"/>
        <end position="154"/>
    </location>
</feature>
<organism evidence="2 3">
    <name type="scientific">Sinobaca qinghaiensis</name>
    <dbReference type="NCBI Taxonomy" id="342944"/>
    <lineage>
        <taxon>Bacteria</taxon>
        <taxon>Bacillati</taxon>
        <taxon>Bacillota</taxon>
        <taxon>Bacilli</taxon>
        <taxon>Bacillales</taxon>
        <taxon>Sporolactobacillaceae</taxon>
        <taxon>Sinobaca</taxon>
    </lineage>
</organism>
<comment type="caution">
    <text evidence="2">The sequence shown here is derived from an EMBL/GenBank/DDBJ whole genome shotgun (WGS) entry which is preliminary data.</text>
</comment>
<feature type="transmembrane region" description="Helical" evidence="1">
    <location>
        <begin position="161"/>
        <end position="184"/>
    </location>
</feature>
<dbReference type="AlphaFoldDB" id="A0A419V8G1"/>
<gene>
    <name evidence="2" type="ORF">ATL39_0463</name>
</gene>
<protein>
    <submittedName>
        <fullName evidence="2">Uncharacterized protein</fullName>
    </submittedName>
</protein>
<evidence type="ECO:0000313" key="2">
    <source>
        <dbReference type="EMBL" id="RKD76248.1"/>
    </source>
</evidence>
<dbReference type="OrthoDB" id="2388713at2"/>